<comment type="caution">
    <text evidence="3">The sequence shown here is derived from an EMBL/GenBank/DDBJ whole genome shotgun (WGS) entry which is preliminary data.</text>
</comment>
<name>V4RCR4_9HYPH</name>
<sequence>MNRLEELIHGEIDLNGPMRLDRYMALALGHPEHGYYMSRPAIGQSGDFTTAPEVSQMFGEIVGAWLAHMWTVLGSPSPVALVELGPGRGTLTADIWRTFALVPGLRDAARIHLVETSPRLRAQQADRLSGLPVEWHETLDEVPAGATLLVANELFDALPIRHLVRRGESWRERRVAFAPEGGLAFVDAEPVEADLGPAFAIAPEGAIAEICEAARAVATAIGRRMADAPGAGLVIDYGYRAAAPGDTLQALKGKRPADPLAAPGEADLTAHVDFGALAEAARAAGADSHGPLAQGSFLTALGIGARAERLRKGGADAGDLGLALERLTGVGAMGDLFKVLALVTPGTATPQPFDIA</sequence>
<gene>
    <name evidence="3" type="ORF">N177_3257</name>
</gene>
<dbReference type="PATRIC" id="fig|631454.5.peg.3217"/>
<dbReference type="PANTHER" id="PTHR12049">
    <property type="entry name" value="PROTEIN ARGININE METHYLTRANSFERASE NDUFAF7, MITOCHONDRIAL"/>
    <property type="match status" value="1"/>
</dbReference>
<dbReference type="SUPFAM" id="SSF53335">
    <property type="entry name" value="S-adenosyl-L-methionine-dependent methyltransferases"/>
    <property type="match status" value="1"/>
</dbReference>
<keyword evidence="2" id="KW-0808">Transferase</keyword>
<evidence type="ECO:0000256" key="2">
    <source>
        <dbReference type="ARBA" id="ARBA00022679"/>
    </source>
</evidence>
<dbReference type="RefSeq" id="WP_023433376.1">
    <property type="nucleotide sequence ID" value="NZ_AWXZ01000039.1"/>
</dbReference>
<dbReference type="eggNOG" id="COG1565">
    <property type="taxonomic scope" value="Bacteria"/>
</dbReference>
<evidence type="ECO:0000313" key="4">
    <source>
        <dbReference type="Proteomes" id="UP000017819"/>
    </source>
</evidence>
<dbReference type="Proteomes" id="UP000017819">
    <property type="component" value="Unassembled WGS sequence"/>
</dbReference>
<organism evidence="3 4">
    <name type="scientific">Lutibaculum baratangense AMV1</name>
    <dbReference type="NCBI Taxonomy" id="631454"/>
    <lineage>
        <taxon>Bacteria</taxon>
        <taxon>Pseudomonadati</taxon>
        <taxon>Pseudomonadota</taxon>
        <taxon>Alphaproteobacteria</taxon>
        <taxon>Hyphomicrobiales</taxon>
        <taxon>Tepidamorphaceae</taxon>
        <taxon>Lutibaculum</taxon>
    </lineage>
</organism>
<dbReference type="GO" id="GO:0035243">
    <property type="term" value="F:protein-arginine omega-N symmetric methyltransferase activity"/>
    <property type="evidence" value="ECO:0007669"/>
    <property type="project" value="TreeGrafter"/>
</dbReference>
<proteinExistence type="predicted"/>
<dbReference type="STRING" id="631454.N177_3257"/>
<dbReference type="PANTHER" id="PTHR12049:SF7">
    <property type="entry name" value="PROTEIN ARGININE METHYLTRANSFERASE NDUFAF7, MITOCHONDRIAL"/>
    <property type="match status" value="1"/>
</dbReference>
<dbReference type="InterPro" id="IPR029063">
    <property type="entry name" value="SAM-dependent_MTases_sf"/>
</dbReference>
<evidence type="ECO:0000313" key="3">
    <source>
        <dbReference type="EMBL" id="ESR23189.1"/>
    </source>
</evidence>
<evidence type="ECO:0000256" key="1">
    <source>
        <dbReference type="ARBA" id="ARBA00022603"/>
    </source>
</evidence>
<dbReference type="InterPro" id="IPR003788">
    <property type="entry name" value="NDUFAF7"/>
</dbReference>
<dbReference type="EMBL" id="AWXZ01000039">
    <property type="protein sequence ID" value="ESR23189.1"/>
    <property type="molecule type" value="Genomic_DNA"/>
</dbReference>
<reference evidence="3 4" key="1">
    <citation type="journal article" date="2014" name="Genome Announc.">
        <title>Draft Genome Sequence of Lutibaculum baratangense Strain AMV1T, Isolated from a Mud Volcano in Andamans, India.</title>
        <authorList>
            <person name="Singh A."/>
            <person name="Sreenivas A."/>
            <person name="Sathyanarayana Reddy G."/>
            <person name="Pinnaka A.K."/>
            <person name="Shivaji S."/>
        </authorList>
    </citation>
    <scope>NUCLEOTIDE SEQUENCE [LARGE SCALE GENOMIC DNA]</scope>
    <source>
        <strain evidence="3 4">AMV1</strain>
    </source>
</reference>
<keyword evidence="4" id="KW-1185">Reference proteome</keyword>
<dbReference type="GO" id="GO:0032259">
    <property type="term" value="P:methylation"/>
    <property type="evidence" value="ECO:0007669"/>
    <property type="project" value="UniProtKB-KW"/>
</dbReference>
<protein>
    <submittedName>
        <fullName evidence="3">Uncharacterized protein</fullName>
    </submittedName>
</protein>
<accession>V4RCR4</accession>
<dbReference type="AlphaFoldDB" id="V4RCR4"/>
<dbReference type="Gene3D" id="3.40.50.12710">
    <property type="match status" value="1"/>
</dbReference>
<dbReference type="Pfam" id="PF02636">
    <property type="entry name" value="Methyltransf_28"/>
    <property type="match status" value="1"/>
</dbReference>
<keyword evidence="1" id="KW-0489">Methyltransferase</keyword>
<dbReference type="InterPro" id="IPR038375">
    <property type="entry name" value="NDUFAF7_sf"/>
</dbReference>